<dbReference type="NCBIfam" id="TIGR01558">
    <property type="entry name" value="sm_term_P27"/>
    <property type="match status" value="1"/>
</dbReference>
<proteinExistence type="predicted"/>
<evidence type="ECO:0008006" key="4">
    <source>
        <dbReference type="Google" id="ProtNLM"/>
    </source>
</evidence>
<dbReference type="Proteomes" id="UP000464624">
    <property type="component" value="Chromosome"/>
</dbReference>
<feature type="region of interest" description="Disordered" evidence="1">
    <location>
        <begin position="46"/>
        <end position="66"/>
    </location>
</feature>
<dbReference type="KEGG" id="mxe:MYXE_19410"/>
<dbReference type="Pfam" id="PF05119">
    <property type="entry name" value="Terminase_4"/>
    <property type="match status" value="1"/>
</dbReference>
<dbReference type="InterPro" id="IPR006448">
    <property type="entry name" value="Phage_term_ssu_P27"/>
</dbReference>
<dbReference type="EMBL" id="AP022314">
    <property type="protein sequence ID" value="BBU22151.1"/>
    <property type="molecule type" value="Genomic_DNA"/>
</dbReference>
<evidence type="ECO:0000313" key="2">
    <source>
        <dbReference type="EMBL" id="BBU22151.1"/>
    </source>
</evidence>
<reference evidence="2 3" key="1">
    <citation type="submission" date="2019-12" db="EMBL/GenBank/DDBJ databases">
        <title>Complete genome sequence of Mycolicibacterium xenopi str. JCM15661T.</title>
        <authorList>
            <person name="Yoshida M."/>
            <person name="Fukano H."/>
            <person name="Asakura T."/>
            <person name="Hoshino Y."/>
        </authorList>
    </citation>
    <scope>NUCLEOTIDE SEQUENCE [LARGE SCALE GENOMIC DNA]</scope>
    <source>
        <strain evidence="2 3">JCM 15661T</strain>
    </source>
</reference>
<name>A0AAD1H0D5_MYCXE</name>
<evidence type="ECO:0000256" key="1">
    <source>
        <dbReference type="SAM" id="MobiDB-lite"/>
    </source>
</evidence>
<accession>A0AAD1H0D5</accession>
<evidence type="ECO:0000313" key="3">
    <source>
        <dbReference type="Proteomes" id="UP000464624"/>
    </source>
</evidence>
<dbReference type="AlphaFoldDB" id="A0AAD1H0D5"/>
<organism evidence="2 3">
    <name type="scientific">Mycobacterium xenopi</name>
    <dbReference type="NCBI Taxonomy" id="1789"/>
    <lineage>
        <taxon>Bacteria</taxon>
        <taxon>Bacillati</taxon>
        <taxon>Actinomycetota</taxon>
        <taxon>Actinomycetes</taxon>
        <taxon>Mycobacteriales</taxon>
        <taxon>Mycobacteriaceae</taxon>
        <taxon>Mycobacterium</taxon>
    </lineage>
</organism>
<protein>
    <recommendedName>
        <fullName evidence="4">Phage terminase small subunit P27 family</fullName>
    </recommendedName>
</protein>
<gene>
    <name evidence="2" type="ORF">MYXE_19410</name>
</gene>
<sequence>MAAPAATTAALVICSRASVLSRNWMGLVAVGRRGPAPDPVPLKVLKGRGNGKDSMGRPIPQVPNFERGAPDPPEWLDDEARNLWQRVAPALDRLDLLKPEDREVFVAYCVAWSRFVSAVQTYQAEGMTVTNKRSGRVALHPAVTAAQQASRDLLRFAQDFGLTPAAELNLGKKPAGDDSESDPFAGGQEAG</sequence>
<feature type="region of interest" description="Disordered" evidence="1">
    <location>
        <begin position="168"/>
        <end position="191"/>
    </location>
</feature>